<dbReference type="PROSITE" id="PS01098">
    <property type="entry name" value="LIPASE_GDSL_SER"/>
    <property type="match status" value="1"/>
</dbReference>
<name>A0A150GKD6_GONPE</name>
<dbReference type="Pfam" id="PF00657">
    <property type="entry name" value="Lipase_GDSL"/>
    <property type="match status" value="1"/>
</dbReference>
<reference evidence="4" key="1">
    <citation type="journal article" date="2016" name="Nat. Commun.">
        <title>The Gonium pectorale genome demonstrates co-option of cell cycle regulation during the evolution of multicellularity.</title>
        <authorList>
            <person name="Hanschen E.R."/>
            <person name="Marriage T.N."/>
            <person name="Ferris P.J."/>
            <person name="Hamaji T."/>
            <person name="Toyoda A."/>
            <person name="Fujiyama A."/>
            <person name="Neme R."/>
            <person name="Noguchi H."/>
            <person name="Minakuchi Y."/>
            <person name="Suzuki M."/>
            <person name="Kawai-Toyooka H."/>
            <person name="Smith D.R."/>
            <person name="Sparks H."/>
            <person name="Anderson J."/>
            <person name="Bakaric R."/>
            <person name="Luria V."/>
            <person name="Karger A."/>
            <person name="Kirschner M.W."/>
            <person name="Durand P.M."/>
            <person name="Michod R.E."/>
            <person name="Nozaki H."/>
            <person name="Olson B.J."/>
        </authorList>
    </citation>
    <scope>NUCLEOTIDE SEQUENCE [LARGE SCALE GENOMIC DNA]</scope>
    <source>
        <strain evidence="4">NIES-2863</strain>
    </source>
</reference>
<organism evidence="3 4">
    <name type="scientific">Gonium pectorale</name>
    <name type="common">Green alga</name>
    <dbReference type="NCBI Taxonomy" id="33097"/>
    <lineage>
        <taxon>Eukaryota</taxon>
        <taxon>Viridiplantae</taxon>
        <taxon>Chlorophyta</taxon>
        <taxon>core chlorophytes</taxon>
        <taxon>Chlorophyceae</taxon>
        <taxon>CS clade</taxon>
        <taxon>Chlamydomonadales</taxon>
        <taxon>Volvocaceae</taxon>
        <taxon>Gonium</taxon>
    </lineage>
</organism>
<dbReference type="InterPro" id="IPR008265">
    <property type="entry name" value="Lipase_GDSL_AS"/>
</dbReference>
<dbReference type="GO" id="GO:0006629">
    <property type="term" value="P:lipid metabolic process"/>
    <property type="evidence" value="ECO:0007669"/>
    <property type="project" value="InterPro"/>
</dbReference>
<dbReference type="OrthoDB" id="549479at2759"/>
<dbReference type="CDD" id="cd01846">
    <property type="entry name" value="fatty_acyltransferase_like"/>
    <property type="match status" value="1"/>
</dbReference>
<dbReference type="InterPro" id="IPR051058">
    <property type="entry name" value="GDSL_Est/Lipase"/>
</dbReference>
<dbReference type="GO" id="GO:0016298">
    <property type="term" value="F:lipase activity"/>
    <property type="evidence" value="ECO:0007669"/>
    <property type="project" value="InterPro"/>
</dbReference>
<dbReference type="InterPro" id="IPR001087">
    <property type="entry name" value="GDSL"/>
</dbReference>
<dbReference type="AlphaFoldDB" id="A0A150GKD6"/>
<dbReference type="PANTHER" id="PTHR45648:SF22">
    <property type="entry name" value="GDSL LIPASE_ACYLHYDROLASE FAMILY PROTEIN (AFU_ORTHOLOGUE AFUA_4G14700)"/>
    <property type="match status" value="1"/>
</dbReference>
<keyword evidence="2" id="KW-0378">Hydrolase</keyword>
<dbReference type="EMBL" id="LSYV01000018">
    <property type="protein sequence ID" value="KXZ50306.1"/>
    <property type="molecule type" value="Genomic_DNA"/>
</dbReference>
<gene>
    <name evidence="3" type="ORF">GPECTOR_17g945</name>
</gene>
<dbReference type="Proteomes" id="UP000075714">
    <property type="component" value="Unassembled WGS sequence"/>
</dbReference>
<proteinExistence type="inferred from homology"/>
<dbReference type="PANTHER" id="PTHR45648">
    <property type="entry name" value="GDSL LIPASE/ACYLHYDROLASE FAMILY PROTEIN (AFU_ORTHOLOGUE AFUA_4G14700)"/>
    <property type="match status" value="1"/>
</dbReference>
<evidence type="ECO:0000256" key="1">
    <source>
        <dbReference type="ARBA" id="ARBA00008668"/>
    </source>
</evidence>
<evidence type="ECO:0000313" key="4">
    <source>
        <dbReference type="Proteomes" id="UP000075714"/>
    </source>
</evidence>
<evidence type="ECO:0000313" key="3">
    <source>
        <dbReference type="EMBL" id="KXZ50306.1"/>
    </source>
</evidence>
<protein>
    <submittedName>
        <fullName evidence="3">Uncharacterized protein</fullName>
    </submittedName>
</protein>
<dbReference type="Gene3D" id="3.40.50.1110">
    <property type="entry name" value="SGNH hydrolase"/>
    <property type="match status" value="1"/>
</dbReference>
<comment type="similarity">
    <text evidence="1">Belongs to the 'GDSL' lipolytic enzyme family.</text>
</comment>
<sequence>MASTELVVFGDSISDTGNTYNWTSGYIPSPGSYWRGRFSNGPVWLDHLMRMAPSGGGAAAENRLRILNYAFGGSTACPTAGTAIASLDMQITAFLAGVPPAGHAQSISSAATASSISINSSSVTSAADLCAVSAGTGLASSNGTAKKLPSVRFSAGPGGAEPVEPKGRLFVVLIGGNDLLFLRNWKDPRVIERRVANTSACTVAALDRLMAALSSAQPQRLTPFAGRSEQPEAAAEVGSSHDRIVVWNLGAVNRAPVVPPALKATVADAVAAYNRNLEAALAPLRSRYPDGPRLDVYDVHSASECVFRNAERLGFKDATDPCLTDSPYLRAITSMADHSFADAAQDRAASRCTHPNEYMWFDDVHPTSRMHMLGLAAPFARAQGWL</sequence>
<evidence type="ECO:0000256" key="2">
    <source>
        <dbReference type="ARBA" id="ARBA00022801"/>
    </source>
</evidence>
<dbReference type="InterPro" id="IPR036514">
    <property type="entry name" value="SGNH_hydro_sf"/>
</dbReference>
<keyword evidence="4" id="KW-1185">Reference proteome</keyword>
<comment type="caution">
    <text evidence="3">The sequence shown here is derived from an EMBL/GenBank/DDBJ whole genome shotgun (WGS) entry which is preliminary data.</text>
</comment>
<accession>A0A150GKD6</accession>